<proteinExistence type="predicted"/>
<protein>
    <submittedName>
        <fullName evidence="1">Uncharacterized protein</fullName>
    </submittedName>
</protein>
<dbReference type="EMBL" id="LAZR01037938">
    <property type="protein sequence ID" value="KKL20860.1"/>
    <property type="molecule type" value="Genomic_DNA"/>
</dbReference>
<reference evidence="1" key="1">
    <citation type="journal article" date="2015" name="Nature">
        <title>Complex archaea that bridge the gap between prokaryotes and eukaryotes.</title>
        <authorList>
            <person name="Spang A."/>
            <person name="Saw J.H."/>
            <person name="Jorgensen S.L."/>
            <person name="Zaremba-Niedzwiedzka K."/>
            <person name="Martijn J."/>
            <person name="Lind A.E."/>
            <person name="van Eijk R."/>
            <person name="Schleper C."/>
            <person name="Guy L."/>
            <person name="Ettema T.J."/>
        </authorList>
    </citation>
    <scope>NUCLEOTIDE SEQUENCE</scope>
</reference>
<accession>A0A0F9BGH6</accession>
<gene>
    <name evidence="1" type="ORF">LCGC14_2451240</name>
</gene>
<name>A0A0F9BGH6_9ZZZZ</name>
<comment type="caution">
    <text evidence="1">The sequence shown here is derived from an EMBL/GenBank/DDBJ whole genome shotgun (WGS) entry which is preliminary data.</text>
</comment>
<evidence type="ECO:0000313" key="1">
    <source>
        <dbReference type="EMBL" id="KKL20860.1"/>
    </source>
</evidence>
<organism evidence="1">
    <name type="scientific">marine sediment metagenome</name>
    <dbReference type="NCBI Taxonomy" id="412755"/>
    <lineage>
        <taxon>unclassified sequences</taxon>
        <taxon>metagenomes</taxon>
        <taxon>ecological metagenomes</taxon>
    </lineage>
</organism>
<dbReference type="AlphaFoldDB" id="A0A0F9BGH6"/>
<sequence length="170" mass="19582">MSHEKEIIKVRETITFLKNKGRNNTSIQDEMGVNFKFYKDIMKKKPENITLRSSSLGKIQDFNKKYAADILSMKRIDGEAVPSKLKISSYDSLANFGKPSRVRKIVLDDVEPEPKEVEPVGPRHTEKETQNLLKDIVSKSRKELLKEYMQKIAVLCEDLPPFLEVTVTIR</sequence>